<accession>A0AAV1UX88</accession>
<comment type="caution">
    <text evidence="1">The sequence shown here is derived from an EMBL/GenBank/DDBJ whole genome shotgun (WGS) entry which is preliminary data.</text>
</comment>
<proteinExistence type="predicted"/>
<evidence type="ECO:0000313" key="2">
    <source>
        <dbReference type="Proteomes" id="UP001162060"/>
    </source>
</evidence>
<organism evidence="1 2">
    <name type="scientific">Peronospora matthiolae</name>
    <dbReference type="NCBI Taxonomy" id="2874970"/>
    <lineage>
        <taxon>Eukaryota</taxon>
        <taxon>Sar</taxon>
        <taxon>Stramenopiles</taxon>
        <taxon>Oomycota</taxon>
        <taxon>Peronosporomycetes</taxon>
        <taxon>Peronosporales</taxon>
        <taxon>Peronosporaceae</taxon>
        <taxon>Peronospora</taxon>
    </lineage>
</organism>
<gene>
    <name evidence="1" type="ORF">PM001_LOCUS24245</name>
</gene>
<reference evidence="1" key="1">
    <citation type="submission" date="2024-01" db="EMBL/GenBank/DDBJ databases">
        <authorList>
            <person name="Webb A."/>
        </authorList>
    </citation>
    <scope>NUCLEOTIDE SEQUENCE</scope>
    <source>
        <strain evidence="1">Pm1</strain>
    </source>
</reference>
<dbReference type="Proteomes" id="UP001162060">
    <property type="component" value="Unassembled WGS sequence"/>
</dbReference>
<dbReference type="EMBL" id="CAKLBY020000239">
    <property type="protein sequence ID" value="CAK7939095.1"/>
    <property type="molecule type" value="Genomic_DNA"/>
</dbReference>
<dbReference type="AlphaFoldDB" id="A0AAV1UX88"/>
<evidence type="ECO:0000313" key="1">
    <source>
        <dbReference type="EMBL" id="CAK7939095.1"/>
    </source>
</evidence>
<protein>
    <submittedName>
        <fullName evidence="1">Uncharacterized protein</fullName>
    </submittedName>
</protein>
<name>A0AAV1UX88_9STRA</name>
<sequence length="216" mass="24243">MGNVVCWLTQCWYPREQVFWVAVCATTVHTPSGPRHHDCHFTRGSSTLSGTTPFLVEPRCWKLQWRMRSTGAKLEIVKLYVPAVNRFKANWRGKTPLDVARSRFSEEGEQEREGGEAGACARCVDVMEKMLCVYSGVLYENTDNVLSLVSGISSLNSWTRRFCLVLERGHPSVLEPALFSIKDDGSMRPVCPTSVMLCNVAPGMKAVRDPRCKVID</sequence>